<evidence type="ECO:0000256" key="1">
    <source>
        <dbReference type="SAM" id="SignalP"/>
    </source>
</evidence>
<evidence type="ECO:0008006" key="4">
    <source>
        <dbReference type="Google" id="ProtNLM"/>
    </source>
</evidence>
<dbReference type="InterPro" id="IPR019619">
    <property type="entry name" value="DUF2490"/>
</dbReference>
<protein>
    <recommendedName>
        <fullName evidence="4">DUF2490 domain-containing protein</fullName>
    </recommendedName>
</protein>
<dbReference type="Proteomes" id="UP001501757">
    <property type="component" value="Unassembled WGS sequence"/>
</dbReference>
<evidence type="ECO:0000313" key="3">
    <source>
        <dbReference type="Proteomes" id="UP001501757"/>
    </source>
</evidence>
<feature type="signal peptide" evidence="1">
    <location>
        <begin position="1"/>
        <end position="15"/>
    </location>
</feature>
<keyword evidence="1" id="KW-0732">Signal</keyword>
<name>A0ABN0X603_9ALTE</name>
<keyword evidence="3" id="KW-1185">Reference proteome</keyword>
<dbReference type="Pfam" id="PF10677">
    <property type="entry name" value="DUF2490"/>
    <property type="match status" value="1"/>
</dbReference>
<evidence type="ECO:0000313" key="2">
    <source>
        <dbReference type="EMBL" id="GAA0355979.1"/>
    </source>
</evidence>
<sequence>MMLAFLFMLSANAHALDQWWNGVKLDTQLGNYAVFLGSDQRMLEDESRLYHFNVKLGASTKLTDALSAGLEFRVENSDPVEDQYRDEQRLTPFASYKLRLSDYSADIRVRLENRWFDGDYSLRPRVRGKLSKKIDNIGLYASYEYFFNATKGKYNQSRSALGAELAIDNNLKVGAYLMLLDGTGDDVHILGSEFSYTF</sequence>
<reference evidence="2 3" key="1">
    <citation type="journal article" date="2019" name="Int. J. Syst. Evol. Microbiol.">
        <title>The Global Catalogue of Microorganisms (GCM) 10K type strain sequencing project: providing services to taxonomists for standard genome sequencing and annotation.</title>
        <authorList>
            <consortium name="The Broad Institute Genomics Platform"/>
            <consortium name="The Broad Institute Genome Sequencing Center for Infectious Disease"/>
            <person name="Wu L."/>
            <person name="Ma J."/>
        </authorList>
    </citation>
    <scope>NUCLEOTIDE SEQUENCE [LARGE SCALE GENOMIC DNA]</scope>
    <source>
        <strain evidence="2 3">JCM 13378</strain>
    </source>
</reference>
<proteinExistence type="predicted"/>
<organism evidence="2 3">
    <name type="scientific">Bowmanella denitrificans</name>
    <dbReference type="NCBI Taxonomy" id="366582"/>
    <lineage>
        <taxon>Bacteria</taxon>
        <taxon>Pseudomonadati</taxon>
        <taxon>Pseudomonadota</taxon>
        <taxon>Gammaproteobacteria</taxon>
        <taxon>Alteromonadales</taxon>
        <taxon>Alteromonadaceae</taxon>
        <taxon>Bowmanella</taxon>
    </lineage>
</organism>
<dbReference type="EMBL" id="BAAAEI010000010">
    <property type="protein sequence ID" value="GAA0355979.1"/>
    <property type="molecule type" value="Genomic_DNA"/>
</dbReference>
<comment type="caution">
    <text evidence="2">The sequence shown here is derived from an EMBL/GenBank/DDBJ whole genome shotgun (WGS) entry which is preliminary data.</text>
</comment>
<feature type="chain" id="PRO_5045274126" description="DUF2490 domain-containing protein" evidence="1">
    <location>
        <begin position="16"/>
        <end position="198"/>
    </location>
</feature>
<accession>A0ABN0X603</accession>
<gene>
    <name evidence="2" type="ORF">GCM10009092_20290</name>
</gene>